<dbReference type="eggNOG" id="ENOG50349JD">
    <property type="taxonomic scope" value="Bacteria"/>
</dbReference>
<dbReference type="OrthoDB" id="428417at2"/>
<gene>
    <name evidence="2" type="ordered locus">PCC8801_2203</name>
</gene>
<proteinExistence type="predicted"/>
<evidence type="ECO:0008006" key="4">
    <source>
        <dbReference type="Google" id="ProtNLM"/>
    </source>
</evidence>
<dbReference type="HOGENOM" id="CLU_1692567_0_0_3"/>
<evidence type="ECO:0000256" key="1">
    <source>
        <dbReference type="SAM" id="SignalP"/>
    </source>
</evidence>
<feature type="signal peptide" evidence="1">
    <location>
        <begin position="1"/>
        <end position="21"/>
    </location>
</feature>
<dbReference type="AlphaFoldDB" id="B7K084"/>
<accession>B7K084</accession>
<dbReference type="EMBL" id="CP001287">
    <property type="protein sequence ID" value="ACK66231.1"/>
    <property type="molecule type" value="Genomic_DNA"/>
</dbReference>
<dbReference type="KEGG" id="cyp:PCC8801_2203"/>
<feature type="chain" id="PRO_5002858628" description="Lipocalin-like domain-containing protein" evidence="1">
    <location>
        <begin position="22"/>
        <end position="155"/>
    </location>
</feature>
<dbReference type="Proteomes" id="UP000008204">
    <property type="component" value="Chromosome"/>
</dbReference>
<evidence type="ECO:0000313" key="2">
    <source>
        <dbReference type="EMBL" id="ACK66231.1"/>
    </source>
</evidence>
<name>B7K084_RIPO1</name>
<reference evidence="3" key="1">
    <citation type="journal article" date="2011" name="MBio">
        <title>Novel metabolic attributes of the genus Cyanothece, comprising a group of unicellular nitrogen-fixing Cyanobacteria.</title>
        <authorList>
            <person name="Bandyopadhyay A."/>
            <person name="Elvitigala T."/>
            <person name="Welsh E."/>
            <person name="Stockel J."/>
            <person name="Liberton M."/>
            <person name="Min H."/>
            <person name="Sherman L.A."/>
            <person name="Pakrasi H.B."/>
        </authorList>
    </citation>
    <scope>NUCLEOTIDE SEQUENCE [LARGE SCALE GENOMIC DNA]</scope>
    <source>
        <strain evidence="3">PCC 8801</strain>
    </source>
</reference>
<organism evidence="2 3">
    <name type="scientific">Rippkaea orientalis (strain PCC 8801 / RF-1)</name>
    <name type="common">Cyanothece sp. (strain PCC 8801)</name>
    <dbReference type="NCBI Taxonomy" id="41431"/>
    <lineage>
        <taxon>Bacteria</taxon>
        <taxon>Bacillati</taxon>
        <taxon>Cyanobacteriota</taxon>
        <taxon>Cyanophyceae</taxon>
        <taxon>Oscillatoriophycideae</taxon>
        <taxon>Chroococcales</taxon>
        <taxon>Aphanothecaceae</taxon>
        <taxon>Rippkaea</taxon>
        <taxon>Rippkaea orientalis</taxon>
    </lineage>
</organism>
<keyword evidence="3" id="KW-1185">Reference proteome</keyword>
<evidence type="ECO:0000313" key="3">
    <source>
        <dbReference type="Proteomes" id="UP000008204"/>
    </source>
</evidence>
<dbReference type="STRING" id="41431.PCC8801_2203"/>
<protein>
    <recommendedName>
        <fullName evidence="4">Lipocalin-like domain-containing protein</fullName>
    </recommendedName>
</protein>
<sequence length="155" mass="17846">MRQTLLLIYLSYFCLSYPAFSQSNQPILDGTINQEETSSPASNPPLNSNISLIMGMWRGFHEIEETTLYYGYQFRPNGTFSARHRLYEGEKTLEDNLLQGQWTFDGQIVQITGNSSNNPEQSLKIQFRLSEDLHLYYQTGSLPDTYSLMRLGKVQ</sequence>
<keyword evidence="1" id="KW-0732">Signal</keyword>
<dbReference type="RefSeq" id="WP_012595499.1">
    <property type="nucleotide sequence ID" value="NC_011726.1"/>
</dbReference>